<evidence type="ECO:0000313" key="3">
    <source>
        <dbReference type="Proteomes" id="UP000653904"/>
    </source>
</evidence>
<keyword evidence="3" id="KW-1185">Reference proteome</keyword>
<comment type="caution">
    <text evidence="2">The sequence shown here is derived from an EMBL/GenBank/DDBJ whole genome shotgun (WGS) entry which is preliminary data.</text>
</comment>
<dbReference type="Pfam" id="PF14338">
    <property type="entry name" value="Mrr_N"/>
    <property type="match status" value="1"/>
</dbReference>
<dbReference type="InterPro" id="IPR025745">
    <property type="entry name" value="Mrr-like_N_dom"/>
</dbReference>
<organism evidence="2 3">
    <name type="scientific">Clostridium segne</name>
    <dbReference type="NCBI Taxonomy" id="2763038"/>
    <lineage>
        <taxon>Bacteria</taxon>
        <taxon>Bacillati</taxon>
        <taxon>Bacillota</taxon>
        <taxon>Clostridia</taxon>
        <taxon>Eubacteriales</taxon>
        <taxon>Clostridiaceae</taxon>
        <taxon>Clostridium</taxon>
    </lineage>
</organism>
<evidence type="ECO:0000313" key="2">
    <source>
        <dbReference type="EMBL" id="MBC5655934.1"/>
    </source>
</evidence>
<dbReference type="Proteomes" id="UP000653904">
    <property type="component" value="Unassembled WGS sequence"/>
</dbReference>
<dbReference type="GeneID" id="79839205"/>
<sequence>MMSLENEKRLLLLLSSYYLRTNVTKNNVLDYIEDNHWMTFDQHDLETKHNRNELVWRNDLAFVRKHLAQDGLFISGIRNNWSITEKGIIELKSLANEALNEPNLRKITSNAINSINNLHF</sequence>
<name>A0AAW3X0E8_9CLOT</name>
<reference evidence="2 3" key="1">
    <citation type="submission" date="2020-08" db="EMBL/GenBank/DDBJ databases">
        <title>Genome public.</title>
        <authorList>
            <person name="Liu C."/>
            <person name="Sun Q."/>
        </authorList>
    </citation>
    <scope>NUCLEOTIDE SEQUENCE [LARGE SCALE GENOMIC DNA]</scope>
    <source>
        <strain evidence="2 3">BX14</strain>
    </source>
</reference>
<evidence type="ECO:0000259" key="1">
    <source>
        <dbReference type="Pfam" id="PF14338"/>
    </source>
</evidence>
<proteinExistence type="predicted"/>
<gene>
    <name evidence="2" type="ORF">H8S19_02415</name>
</gene>
<dbReference type="AlphaFoldDB" id="A0AAW3X0E8"/>
<feature type="domain" description="Restriction system protein Mrr-like N-terminal" evidence="1">
    <location>
        <begin position="21"/>
        <end position="88"/>
    </location>
</feature>
<dbReference type="EMBL" id="JACOOW010000004">
    <property type="protein sequence ID" value="MBC5655934.1"/>
    <property type="molecule type" value="Genomic_DNA"/>
</dbReference>
<dbReference type="RefSeq" id="WP_182457230.1">
    <property type="nucleotide sequence ID" value="NZ_JACOOW010000004.1"/>
</dbReference>
<accession>A0AAW3X0E8</accession>
<protein>
    <recommendedName>
        <fullName evidence="1">Restriction system protein Mrr-like N-terminal domain-containing protein</fullName>
    </recommendedName>
</protein>